<protein>
    <submittedName>
        <fullName evidence="1">Uncharacterized protein</fullName>
    </submittedName>
</protein>
<keyword evidence="2" id="KW-1185">Reference proteome</keyword>
<name>A0ACC0KUP2_CHOFU</name>
<reference evidence="1 2" key="1">
    <citation type="journal article" date="2022" name="Genome Biol. Evol.">
        <title>The Spruce Budworm Genome: Reconstructing the Evolutionary History of Antifreeze Proteins.</title>
        <authorList>
            <person name="Beliveau C."/>
            <person name="Gagne P."/>
            <person name="Picq S."/>
            <person name="Vernygora O."/>
            <person name="Keeling C.I."/>
            <person name="Pinkney K."/>
            <person name="Doucet D."/>
            <person name="Wen F."/>
            <person name="Johnston J.S."/>
            <person name="Maaroufi H."/>
            <person name="Boyle B."/>
            <person name="Laroche J."/>
            <person name="Dewar K."/>
            <person name="Juretic N."/>
            <person name="Blackburn G."/>
            <person name="Nisole A."/>
            <person name="Brunet B."/>
            <person name="Brandao M."/>
            <person name="Lumley L."/>
            <person name="Duan J."/>
            <person name="Quan G."/>
            <person name="Lucarotti C.J."/>
            <person name="Roe A.D."/>
            <person name="Sperling F.A.H."/>
            <person name="Levesque R.C."/>
            <person name="Cusson M."/>
        </authorList>
    </citation>
    <scope>NUCLEOTIDE SEQUENCE [LARGE SCALE GENOMIC DNA]</scope>
    <source>
        <strain evidence="1">Glfc:IPQL:Cfum</strain>
    </source>
</reference>
<comment type="caution">
    <text evidence="1">The sequence shown here is derived from an EMBL/GenBank/DDBJ whole genome shotgun (WGS) entry which is preliminary data.</text>
</comment>
<evidence type="ECO:0000313" key="2">
    <source>
        <dbReference type="Proteomes" id="UP001064048"/>
    </source>
</evidence>
<dbReference type="Proteomes" id="UP001064048">
    <property type="component" value="Chromosome 2"/>
</dbReference>
<dbReference type="EMBL" id="CM046102">
    <property type="protein sequence ID" value="KAI8440035.1"/>
    <property type="molecule type" value="Genomic_DNA"/>
</dbReference>
<sequence>MGLLEYFIYLCLILVGEINGYRTIKANKDVLILAKSMETVDIVCENDVPLVRCGFTHPNGTKMFALMQKYYFPRNKSLHRGDCGVTIISASESESGVWSCYGWLELENRQYVDTIRLVVEKYVVRTEATFRVFEKKDEVTTILALENEPITIKCSKDIAMSYCGFVHPSGKRFSFSGNELNNGRCVRKLNATKADAGIWTCHIGRKSTGMELVQKIDLRVVDKVAAVVTNVTVGNGHMVTLECATTQGAIEKRYSFPPNKSLDRGDCAVTIRRAKREDFGVWTCGAGMSDGKEYTDSIMVTVEGLYTMSTATSLGLVFGVLAIVVALIVIGYVAYFKRHALAARPGEGNPGFNEGHEMADLELPRPQSPPRSVTPARRSPTGSIRLPGLVVQSPSEPSSSPLMP</sequence>
<gene>
    <name evidence="1" type="ORF">MSG28_001469</name>
</gene>
<accession>A0ACC0KUP2</accession>
<proteinExistence type="predicted"/>
<evidence type="ECO:0000313" key="1">
    <source>
        <dbReference type="EMBL" id="KAI8440035.1"/>
    </source>
</evidence>
<organism evidence="1 2">
    <name type="scientific">Choristoneura fumiferana</name>
    <name type="common">Spruce budworm moth</name>
    <name type="synonym">Archips fumiferana</name>
    <dbReference type="NCBI Taxonomy" id="7141"/>
    <lineage>
        <taxon>Eukaryota</taxon>
        <taxon>Metazoa</taxon>
        <taxon>Ecdysozoa</taxon>
        <taxon>Arthropoda</taxon>
        <taxon>Hexapoda</taxon>
        <taxon>Insecta</taxon>
        <taxon>Pterygota</taxon>
        <taxon>Neoptera</taxon>
        <taxon>Endopterygota</taxon>
        <taxon>Lepidoptera</taxon>
        <taxon>Glossata</taxon>
        <taxon>Ditrysia</taxon>
        <taxon>Tortricoidea</taxon>
        <taxon>Tortricidae</taxon>
        <taxon>Tortricinae</taxon>
        <taxon>Choristoneura</taxon>
    </lineage>
</organism>